<dbReference type="Proteomes" id="UP000677228">
    <property type="component" value="Unassembled WGS sequence"/>
</dbReference>
<protein>
    <submittedName>
        <fullName evidence="1">Uncharacterized protein</fullName>
    </submittedName>
</protein>
<name>A0A8S2E9Z0_9BILA</name>
<accession>A0A8S2E9Z0</accession>
<dbReference type="AlphaFoldDB" id="A0A8S2E9Z0"/>
<dbReference type="Proteomes" id="UP000682733">
    <property type="component" value="Unassembled WGS sequence"/>
</dbReference>
<evidence type="ECO:0000313" key="2">
    <source>
        <dbReference type="EMBL" id="CAF3977961.1"/>
    </source>
</evidence>
<gene>
    <name evidence="1" type="ORF">OVA965_LOCUS22351</name>
    <name evidence="2" type="ORF">TMI583_LOCUS23064</name>
</gene>
<proteinExistence type="predicted"/>
<comment type="caution">
    <text evidence="1">The sequence shown here is derived from an EMBL/GenBank/DDBJ whole genome shotgun (WGS) entry which is preliminary data.</text>
</comment>
<dbReference type="EMBL" id="CAJNOK010012576">
    <property type="protein sequence ID" value="CAF1166425.1"/>
    <property type="molecule type" value="Genomic_DNA"/>
</dbReference>
<evidence type="ECO:0000313" key="1">
    <source>
        <dbReference type="EMBL" id="CAF1166425.1"/>
    </source>
</evidence>
<organism evidence="1 3">
    <name type="scientific">Didymodactylos carnosus</name>
    <dbReference type="NCBI Taxonomy" id="1234261"/>
    <lineage>
        <taxon>Eukaryota</taxon>
        <taxon>Metazoa</taxon>
        <taxon>Spiralia</taxon>
        <taxon>Gnathifera</taxon>
        <taxon>Rotifera</taxon>
        <taxon>Eurotatoria</taxon>
        <taxon>Bdelloidea</taxon>
        <taxon>Philodinida</taxon>
        <taxon>Philodinidae</taxon>
        <taxon>Didymodactylos</taxon>
    </lineage>
</organism>
<dbReference type="EMBL" id="CAJOBA010034099">
    <property type="protein sequence ID" value="CAF3977961.1"/>
    <property type="molecule type" value="Genomic_DNA"/>
</dbReference>
<evidence type="ECO:0000313" key="3">
    <source>
        <dbReference type="Proteomes" id="UP000677228"/>
    </source>
</evidence>
<reference evidence="1" key="1">
    <citation type="submission" date="2021-02" db="EMBL/GenBank/DDBJ databases">
        <authorList>
            <person name="Nowell W R."/>
        </authorList>
    </citation>
    <scope>NUCLEOTIDE SEQUENCE</scope>
</reference>
<sequence>MATSALGVGVANSIQIAKLEASVEETKSIARTAMANVQVSMAQTALLKDGMILLGAQLNETNKVVNSIIERSNRQQGDIQAINESLLYLAGRVDRLESRVEHNILYTAINDMIQNKLTLKFVAPTEFDELIQTIVWFASMANTTFPTEIPLTSAITQLLISQQLTFIPWPLYSATRPIIGR</sequence>